<name>A0ABY7D4Q7_9BASI</name>
<proteinExistence type="predicted"/>
<evidence type="ECO:0000313" key="2">
    <source>
        <dbReference type="EMBL" id="WAQ92088.1"/>
    </source>
</evidence>
<evidence type="ECO:0000256" key="1">
    <source>
        <dbReference type="SAM" id="MobiDB-lite"/>
    </source>
</evidence>
<feature type="compositionally biased region" description="Polar residues" evidence="1">
    <location>
        <begin position="55"/>
        <end position="69"/>
    </location>
</feature>
<dbReference type="RefSeq" id="XP_053027643.1">
    <property type="nucleotide sequence ID" value="XM_053163693.1"/>
</dbReference>
<protein>
    <submittedName>
        <fullName evidence="2">Uncharacterized protein</fullName>
    </submittedName>
</protein>
<keyword evidence="3" id="KW-1185">Reference proteome</keyword>
<feature type="compositionally biased region" description="Basic residues" evidence="1">
    <location>
        <begin position="72"/>
        <end position="84"/>
    </location>
</feature>
<sequence>MGSGGEVPSAVSPAPLPGVPGCGINPTLTLFLPGHLSRGSPTPTPPSGVNPTPGKTSGSIRPSMLTSGSGRPVRHFSSQRRIAA</sequence>
<dbReference type="GeneID" id="77804588"/>
<dbReference type="Proteomes" id="UP001164743">
    <property type="component" value="Chromosome 15A"/>
</dbReference>
<reference evidence="2" key="1">
    <citation type="submission" date="2022-10" db="EMBL/GenBank/DDBJ databases">
        <title>Puccinia triticina Genome sequencing and assembly.</title>
        <authorList>
            <person name="Li C."/>
        </authorList>
    </citation>
    <scope>NUCLEOTIDE SEQUENCE</scope>
    <source>
        <strain evidence="2">Pt15</strain>
    </source>
</reference>
<accession>A0ABY7D4Q7</accession>
<gene>
    <name evidence="2" type="ORF">PtA15_15A484</name>
</gene>
<evidence type="ECO:0000313" key="3">
    <source>
        <dbReference type="Proteomes" id="UP001164743"/>
    </source>
</evidence>
<dbReference type="EMBL" id="CP110435">
    <property type="protein sequence ID" value="WAQ92088.1"/>
    <property type="molecule type" value="Genomic_DNA"/>
</dbReference>
<organism evidence="2 3">
    <name type="scientific">Puccinia triticina</name>
    <dbReference type="NCBI Taxonomy" id="208348"/>
    <lineage>
        <taxon>Eukaryota</taxon>
        <taxon>Fungi</taxon>
        <taxon>Dikarya</taxon>
        <taxon>Basidiomycota</taxon>
        <taxon>Pucciniomycotina</taxon>
        <taxon>Pucciniomycetes</taxon>
        <taxon>Pucciniales</taxon>
        <taxon>Pucciniaceae</taxon>
        <taxon>Puccinia</taxon>
    </lineage>
</organism>
<feature type="region of interest" description="Disordered" evidence="1">
    <location>
        <begin position="1"/>
        <end position="84"/>
    </location>
</feature>